<dbReference type="SUPFAM" id="SSF46785">
    <property type="entry name" value="Winged helix' DNA-binding domain"/>
    <property type="match status" value="1"/>
</dbReference>
<feature type="compositionally biased region" description="Pro residues" evidence="1">
    <location>
        <begin position="1"/>
        <end position="12"/>
    </location>
</feature>
<keyword evidence="4" id="KW-1185">Reference proteome</keyword>
<dbReference type="InterPro" id="IPR036390">
    <property type="entry name" value="WH_DNA-bd_sf"/>
</dbReference>
<gene>
    <name evidence="3" type="ORF">GCM10009717_26520</name>
</gene>
<dbReference type="SMART" id="SM00347">
    <property type="entry name" value="HTH_MARR"/>
    <property type="match status" value="1"/>
</dbReference>
<feature type="domain" description="HTH marR-type" evidence="2">
    <location>
        <begin position="26"/>
        <end position="159"/>
    </location>
</feature>
<reference evidence="3 4" key="1">
    <citation type="journal article" date="2019" name="Int. J. Syst. Evol. Microbiol.">
        <title>The Global Catalogue of Microorganisms (GCM) 10K type strain sequencing project: providing services to taxonomists for standard genome sequencing and annotation.</title>
        <authorList>
            <consortium name="The Broad Institute Genomics Platform"/>
            <consortium name="The Broad Institute Genome Sequencing Center for Infectious Disease"/>
            <person name="Wu L."/>
            <person name="Ma J."/>
        </authorList>
    </citation>
    <scope>NUCLEOTIDE SEQUENCE [LARGE SCALE GENOMIC DNA]</scope>
    <source>
        <strain evidence="3 4">JCM 13584</strain>
    </source>
</reference>
<dbReference type="PRINTS" id="PR00598">
    <property type="entry name" value="HTHMARR"/>
</dbReference>
<dbReference type="InterPro" id="IPR000835">
    <property type="entry name" value="HTH_MarR-typ"/>
</dbReference>
<dbReference type="Pfam" id="PF12802">
    <property type="entry name" value="MarR_2"/>
    <property type="match status" value="1"/>
</dbReference>
<protein>
    <submittedName>
        <fullName evidence="3">MarR family transcriptional regulator</fullName>
    </submittedName>
</protein>
<dbReference type="Gene3D" id="1.10.10.10">
    <property type="entry name" value="Winged helix-like DNA-binding domain superfamily/Winged helix DNA-binding domain"/>
    <property type="match status" value="1"/>
</dbReference>
<dbReference type="PROSITE" id="PS50995">
    <property type="entry name" value="HTH_MARR_2"/>
    <property type="match status" value="1"/>
</dbReference>
<sequence length="167" mass="17677">MTPAPPATPAPTPDGMGVQPVPPRRLAELPSWLLSRAAGVGAGVVGEALAAHGVRRHHFSVLHALAEGGAVSQAELGRRLGLDRSDLHVVLGELEASGLVERSPDVHDRRRNSVDITEPGRARLVELDAAVDSAQRTLLARLDDAERAEFRRLLVVLLGDSIPAPAE</sequence>
<proteinExistence type="predicted"/>
<organism evidence="3 4">
    <name type="scientific">Agromyces allii</name>
    <dbReference type="NCBI Taxonomy" id="393607"/>
    <lineage>
        <taxon>Bacteria</taxon>
        <taxon>Bacillati</taxon>
        <taxon>Actinomycetota</taxon>
        <taxon>Actinomycetes</taxon>
        <taxon>Micrococcales</taxon>
        <taxon>Microbacteriaceae</taxon>
        <taxon>Agromyces</taxon>
    </lineage>
</organism>
<dbReference type="InterPro" id="IPR036388">
    <property type="entry name" value="WH-like_DNA-bd_sf"/>
</dbReference>
<name>A0ABN2QVA1_9MICO</name>
<dbReference type="EMBL" id="BAAAMK010000004">
    <property type="protein sequence ID" value="GAA1958688.1"/>
    <property type="molecule type" value="Genomic_DNA"/>
</dbReference>
<evidence type="ECO:0000256" key="1">
    <source>
        <dbReference type="SAM" id="MobiDB-lite"/>
    </source>
</evidence>
<evidence type="ECO:0000313" key="3">
    <source>
        <dbReference type="EMBL" id="GAA1958688.1"/>
    </source>
</evidence>
<feature type="region of interest" description="Disordered" evidence="1">
    <location>
        <begin position="1"/>
        <end position="23"/>
    </location>
</feature>
<dbReference type="Proteomes" id="UP001499954">
    <property type="component" value="Unassembled WGS sequence"/>
</dbReference>
<accession>A0ABN2QVA1</accession>
<dbReference type="PANTHER" id="PTHR33164">
    <property type="entry name" value="TRANSCRIPTIONAL REGULATOR, MARR FAMILY"/>
    <property type="match status" value="1"/>
</dbReference>
<evidence type="ECO:0000259" key="2">
    <source>
        <dbReference type="PROSITE" id="PS50995"/>
    </source>
</evidence>
<dbReference type="PANTHER" id="PTHR33164:SF43">
    <property type="entry name" value="HTH-TYPE TRANSCRIPTIONAL REPRESSOR YETL"/>
    <property type="match status" value="1"/>
</dbReference>
<evidence type="ECO:0000313" key="4">
    <source>
        <dbReference type="Proteomes" id="UP001499954"/>
    </source>
</evidence>
<comment type="caution">
    <text evidence="3">The sequence shown here is derived from an EMBL/GenBank/DDBJ whole genome shotgun (WGS) entry which is preliminary data.</text>
</comment>
<dbReference type="InterPro" id="IPR039422">
    <property type="entry name" value="MarR/SlyA-like"/>
</dbReference>